<evidence type="ECO:0000313" key="4">
    <source>
        <dbReference type="Proteomes" id="UP000076874"/>
    </source>
</evidence>
<protein>
    <submittedName>
        <fullName evidence="3">Smp-30/gluconolaconase/lre-like region containing protein</fullName>
    </submittedName>
</protein>
<feature type="region of interest" description="Disordered" evidence="1">
    <location>
        <begin position="86"/>
        <end position="110"/>
    </location>
</feature>
<dbReference type="AlphaFoldDB" id="A0A167PVE7"/>
<dbReference type="InterPro" id="IPR052988">
    <property type="entry name" value="Oryzine_lactonohydrolase"/>
</dbReference>
<dbReference type="Gene3D" id="2.120.10.30">
    <property type="entry name" value="TolB, C-terminal domain"/>
    <property type="match status" value="1"/>
</dbReference>
<dbReference type="InterPro" id="IPR013658">
    <property type="entry name" value="SGL"/>
</dbReference>
<comment type="caution">
    <text evidence="3">The sequence shown here is derived from an EMBL/GenBank/DDBJ whole genome shotgun (WGS) entry which is preliminary data.</text>
</comment>
<dbReference type="Proteomes" id="UP000076874">
    <property type="component" value="Unassembled WGS sequence"/>
</dbReference>
<name>A0A167PVE7_9HYPO</name>
<dbReference type="Pfam" id="PF08450">
    <property type="entry name" value="SGL"/>
    <property type="match status" value="1"/>
</dbReference>
<evidence type="ECO:0000259" key="2">
    <source>
        <dbReference type="Pfam" id="PF08450"/>
    </source>
</evidence>
<keyword evidence="4" id="KW-1185">Reference proteome</keyword>
<dbReference type="OrthoDB" id="423498at2759"/>
<reference evidence="3 4" key="1">
    <citation type="journal article" date="2016" name="Genome Biol. Evol.">
        <title>Divergent and convergent evolution of fungal pathogenicity.</title>
        <authorList>
            <person name="Shang Y."/>
            <person name="Xiao G."/>
            <person name="Zheng P."/>
            <person name="Cen K."/>
            <person name="Zhan S."/>
            <person name="Wang C."/>
        </authorList>
    </citation>
    <scope>NUCLEOTIDE SEQUENCE [LARGE SCALE GENOMIC DNA]</scope>
    <source>
        <strain evidence="3 4">RCEF 264</strain>
    </source>
</reference>
<dbReference type="SUPFAM" id="SSF63829">
    <property type="entry name" value="Calcium-dependent phosphotriesterase"/>
    <property type="match status" value="1"/>
</dbReference>
<dbReference type="InterPro" id="IPR011042">
    <property type="entry name" value="6-blade_b-propeller_TolB-like"/>
</dbReference>
<dbReference type="EMBL" id="AZHD01000015">
    <property type="protein sequence ID" value="OAA57062.1"/>
    <property type="molecule type" value="Genomic_DNA"/>
</dbReference>
<evidence type="ECO:0000313" key="3">
    <source>
        <dbReference type="EMBL" id="OAA57062.1"/>
    </source>
</evidence>
<organism evidence="3 4">
    <name type="scientific">Niveomyces insectorum RCEF 264</name>
    <dbReference type="NCBI Taxonomy" id="1081102"/>
    <lineage>
        <taxon>Eukaryota</taxon>
        <taxon>Fungi</taxon>
        <taxon>Dikarya</taxon>
        <taxon>Ascomycota</taxon>
        <taxon>Pezizomycotina</taxon>
        <taxon>Sordariomycetes</taxon>
        <taxon>Hypocreomycetidae</taxon>
        <taxon>Hypocreales</taxon>
        <taxon>Cordycipitaceae</taxon>
        <taxon>Niveomyces</taxon>
    </lineage>
</organism>
<proteinExistence type="predicted"/>
<evidence type="ECO:0000256" key="1">
    <source>
        <dbReference type="SAM" id="MobiDB-lite"/>
    </source>
</evidence>
<dbReference type="PANTHER" id="PTHR47064">
    <property type="entry name" value="PUTATIVE (AFU_ORTHOLOGUE AFUA_1G08990)-RELATED"/>
    <property type="match status" value="1"/>
</dbReference>
<feature type="domain" description="SMP-30/Gluconolactonase/LRE-like region" evidence="2">
    <location>
        <begin position="224"/>
        <end position="396"/>
    </location>
</feature>
<accession>A0A167PVE7</accession>
<dbReference type="STRING" id="1081102.A0A167PVE7"/>
<gene>
    <name evidence="3" type="ORF">SPI_07443</name>
</gene>
<sequence>MSVSRNSAIKISKTPLQVVNRRQGSRRESPILLEGRPSVVGVSLVQYHPDFANIVGKDARHALLISSAESSRNAFFHSGCAYVLEPEASPDQPGGGSANGNRSGNGNVDGREEVLYTTSNLLQTTSSSQLPVVLISRIALRRSPTGEVTAVDWAKLRPPTTMPMPAGAISYGGSGLASASTNPITASTSGGVLYCAQGNPSPGTSGLFYMPRGKPPLPLVTSYYGREFNSVHDVARAPDGSLWFTDPCHGFEQDFRKKPQLPCHIYRFDPVTGDLRVVADGLQRPTGICFGHDAMTVYVTDTDALHGDGNQDATRAATIYAFDVVRRGGADFLANKRVFAYALRGVPMGIRCDAAGNVYAGCADGVEVWNLGGMLLGVIEVTGGVTSFCFSREGEMFLCSEQTLWWVHFKPKVDVARWGASVVPMTVDPDDNFI</sequence>
<dbReference type="PANTHER" id="PTHR47064:SF2">
    <property type="entry name" value="SMP-30_GLUCONOLACTONASE_LRE-LIKE REGION DOMAIN-CONTAINING PROTEIN-RELATED"/>
    <property type="match status" value="1"/>
</dbReference>